<evidence type="ECO:0000256" key="2">
    <source>
        <dbReference type="SAM" id="SignalP"/>
    </source>
</evidence>
<keyword evidence="4" id="KW-1185">Reference proteome</keyword>
<evidence type="ECO:0000256" key="1">
    <source>
        <dbReference type="SAM" id="MobiDB-lite"/>
    </source>
</evidence>
<reference evidence="3" key="2">
    <citation type="submission" date="2019-01" db="EMBL/GenBank/DDBJ databases">
        <authorList>
            <person name="Graves T."/>
            <person name="Eichler E.E."/>
            <person name="Wilson R.K."/>
        </authorList>
    </citation>
    <scope>NUCLEOTIDE SEQUENCE [LARGE SCALE GENOMIC DNA]</scope>
    <source>
        <strain evidence="3">17573</strain>
    </source>
</reference>
<dbReference type="AlphaFoldDB" id="F7ELF4"/>
<feature type="region of interest" description="Disordered" evidence="1">
    <location>
        <begin position="27"/>
        <end position="54"/>
    </location>
</feature>
<reference evidence="3" key="3">
    <citation type="submission" date="2025-08" db="UniProtKB">
        <authorList>
            <consortium name="Ensembl"/>
        </authorList>
    </citation>
    <scope>IDENTIFICATION</scope>
    <source>
        <strain evidence="3">17573</strain>
    </source>
</reference>
<accession>F7ELF4</accession>
<name>F7ELF4_MACMU</name>
<organism evidence="3 4">
    <name type="scientific">Macaca mulatta</name>
    <name type="common">Rhesus macaque</name>
    <dbReference type="NCBI Taxonomy" id="9544"/>
    <lineage>
        <taxon>Eukaryota</taxon>
        <taxon>Metazoa</taxon>
        <taxon>Chordata</taxon>
        <taxon>Craniata</taxon>
        <taxon>Vertebrata</taxon>
        <taxon>Euteleostomi</taxon>
        <taxon>Mammalia</taxon>
        <taxon>Eutheria</taxon>
        <taxon>Euarchontoglires</taxon>
        <taxon>Primates</taxon>
        <taxon>Haplorrhini</taxon>
        <taxon>Catarrhini</taxon>
        <taxon>Cercopithecidae</taxon>
        <taxon>Cercopithecinae</taxon>
        <taxon>Macaca</taxon>
    </lineage>
</organism>
<dbReference type="Bgee" id="ENSMMUG00000019571">
    <property type="expression patterns" value="Expressed in cerebellum and 22 other cell types or tissues"/>
</dbReference>
<feature type="chain" id="PRO_5023883215" evidence="2">
    <location>
        <begin position="22"/>
        <end position="85"/>
    </location>
</feature>
<protein>
    <submittedName>
        <fullName evidence="3">TIAM Rac1 associated GEF 1</fullName>
    </submittedName>
</protein>
<proteinExistence type="predicted"/>
<sequence length="85" mass="8981">MRILACSWNMGLCQILMQARAVSLQTVGLKGPPPTRTSCPDDPMPPTPATHRPQAGPLWAATAAAAPPGMRLVRGCTRTSGGSWR</sequence>
<dbReference type="GeneTree" id="ENSGT00940000156294"/>
<dbReference type="ExpressionAtlas" id="F7ELF4">
    <property type="expression patterns" value="baseline"/>
</dbReference>
<evidence type="ECO:0000313" key="4">
    <source>
        <dbReference type="Proteomes" id="UP000006718"/>
    </source>
</evidence>
<dbReference type="VGNC" id="VGNC:81886">
    <property type="gene designation" value="TIAM1"/>
</dbReference>
<reference evidence="3" key="4">
    <citation type="submission" date="2025-09" db="UniProtKB">
        <authorList>
            <consortium name="Ensembl"/>
        </authorList>
    </citation>
    <scope>IDENTIFICATION</scope>
    <source>
        <strain evidence="3">17573</strain>
    </source>
</reference>
<dbReference type="Proteomes" id="UP000006718">
    <property type="component" value="Chromosome 3"/>
</dbReference>
<dbReference type="HOGENOM" id="CLU_924279_0_0_1"/>
<dbReference type="VEuPathDB" id="HostDB:ENSMMUG00000019571"/>
<dbReference type="Ensembl" id="ENSMMUT00000042586.3">
    <property type="protein sequence ID" value="ENSMMUP00000035597.3"/>
    <property type="gene ID" value="ENSMMUG00000019571.4"/>
</dbReference>
<reference evidence="4" key="1">
    <citation type="journal article" date="2007" name="Science">
        <title>Evolutionary and biomedical insights from the rhesus macaque genome.</title>
        <authorList>
            <person name="Gibbs R.A."/>
            <person name="Rogers J."/>
            <person name="Katze M.G."/>
            <person name="Bumgarner R."/>
            <person name="Weinstock G.M."/>
            <person name="Mardis E.R."/>
            <person name="Remington K.A."/>
            <person name="Strausberg R.L."/>
            <person name="Venter J.C."/>
            <person name="Wilson R.K."/>
            <person name="Batzer M.A."/>
            <person name="Bustamante C.D."/>
            <person name="Eichler E.E."/>
            <person name="Hahn M.W."/>
            <person name="Hardison R.C."/>
            <person name="Makova K.D."/>
            <person name="Miller W."/>
            <person name="Milosavljevic A."/>
            <person name="Palermo R.E."/>
            <person name="Siepel A."/>
            <person name="Sikela J.M."/>
            <person name="Attaway T."/>
            <person name="Bell S."/>
            <person name="Bernard K.E."/>
            <person name="Buhay C.J."/>
            <person name="Chandrabose M.N."/>
            <person name="Dao M."/>
            <person name="Davis C."/>
            <person name="Delehaunty K.D."/>
            <person name="Ding Y."/>
            <person name="Dinh H.H."/>
            <person name="Dugan-Rocha S."/>
            <person name="Fulton L.A."/>
            <person name="Gabisi R.A."/>
            <person name="Garner T.T."/>
            <person name="Godfrey J."/>
            <person name="Hawes A.C."/>
            <person name="Hernandez J."/>
            <person name="Hines S."/>
            <person name="Holder M."/>
            <person name="Hume J."/>
            <person name="Jhangiani S.N."/>
            <person name="Joshi V."/>
            <person name="Khan Z.M."/>
            <person name="Kirkness E.F."/>
            <person name="Cree A."/>
            <person name="Fowler R.G."/>
            <person name="Lee S."/>
            <person name="Lewis L.R."/>
            <person name="Li Z."/>
            <person name="Liu Y.-S."/>
            <person name="Moore S.M."/>
            <person name="Muzny D."/>
            <person name="Nazareth L.V."/>
            <person name="Ngo D.N."/>
            <person name="Okwuonu G.O."/>
            <person name="Pai G."/>
            <person name="Parker D."/>
            <person name="Paul H.A."/>
            <person name="Pfannkoch C."/>
            <person name="Pohl C.S."/>
            <person name="Rogers Y.-H.C."/>
            <person name="Ruiz S.J."/>
            <person name="Sabo A."/>
            <person name="Santibanez J."/>
            <person name="Schneider B.W."/>
            <person name="Smith S.M."/>
            <person name="Sodergren E."/>
            <person name="Svatek A.F."/>
            <person name="Utterback T.R."/>
            <person name="Vattathil S."/>
            <person name="Warren W."/>
            <person name="White C.S."/>
            <person name="Chinwalla A.T."/>
            <person name="Feng Y."/>
            <person name="Halpern A.L."/>
            <person name="Hillier L.W."/>
            <person name="Huang X."/>
            <person name="Minx P."/>
            <person name="Nelson J.O."/>
            <person name="Pepin K.H."/>
            <person name="Qin X."/>
            <person name="Sutton G.G."/>
            <person name="Venter E."/>
            <person name="Walenz B.P."/>
            <person name="Wallis J.W."/>
            <person name="Worley K.C."/>
            <person name="Yang S.-P."/>
            <person name="Jones S.M."/>
            <person name="Marra M.A."/>
            <person name="Rocchi M."/>
            <person name="Schein J.E."/>
            <person name="Baertsch R."/>
            <person name="Clarke L."/>
            <person name="Csuros M."/>
            <person name="Glasscock J."/>
            <person name="Harris R.A."/>
            <person name="Havlak P."/>
            <person name="Jackson A.R."/>
            <person name="Jiang H."/>
            <person name="Liu Y."/>
            <person name="Messina D.N."/>
            <person name="Shen Y."/>
            <person name="Song H.X.-Z."/>
            <person name="Wylie T."/>
            <person name="Zhang L."/>
            <person name="Birney E."/>
            <person name="Han K."/>
            <person name="Konkel M.K."/>
            <person name="Lee J."/>
            <person name="Smit A.F.A."/>
            <person name="Ullmer B."/>
            <person name="Wang H."/>
            <person name="Xing J."/>
            <person name="Burhans R."/>
            <person name="Cheng Z."/>
            <person name="Karro J.E."/>
            <person name="Ma J."/>
            <person name="Raney B."/>
            <person name="She X."/>
            <person name="Cox M.J."/>
            <person name="Demuth J.P."/>
            <person name="Dumas L.J."/>
            <person name="Han S.-G."/>
            <person name="Hopkins J."/>
            <person name="Karimpour-Fard A."/>
            <person name="Kim Y.H."/>
            <person name="Pollack J.R."/>
            <person name="Vinar T."/>
            <person name="Addo-Quaye C."/>
            <person name="Degenhardt J."/>
            <person name="Denby A."/>
            <person name="Hubisz M.J."/>
            <person name="Indap A."/>
            <person name="Kosiol C."/>
            <person name="Lahn B.T."/>
            <person name="Lawson H.A."/>
            <person name="Marklein A."/>
            <person name="Nielsen R."/>
            <person name="Vallender E.J."/>
            <person name="Clark A.G."/>
            <person name="Ferguson B."/>
            <person name="Hernandez R.D."/>
            <person name="Hirani K."/>
            <person name="Kehrer-Sawatzki H."/>
            <person name="Kolb J."/>
            <person name="Patil S."/>
            <person name="Pu L.-L."/>
            <person name="Ren Y."/>
            <person name="Smith D.G."/>
            <person name="Wheeler D.A."/>
            <person name="Schenck I."/>
            <person name="Ball E.V."/>
            <person name="Chen R."/>
            <person name="Cooper D.N."/>
            <person name="Giardine B."/>
            <person name="Hsu F."/>
            <person name="Kent W.J."/>
            <person name="Lesk A."/>
            <person name="Nelson D.L."/>
            <person name="O'brien W.E."/>
            <person name="Pruefer K."/>
            <person name="Stenson P.D."/>
            <person name="Wallace J.C."/>
            <person name="Ke H."/>
            <person name="Liu X.-M."/>
            <person name="Wang P."/>
            <person name="Xiang A.P."/>
            <person name="Yang F."/>
            <person name="Barber G.P."/>
            <person name="Haussler D."/>
            <person name="Karolchik D."/>
            <person name="Kern A.D."/>
            <person name="Kuhn R.M."/>
            <person name="Smith K.E."/>
            <person name="Zwieg A.S."/>
        </authorList>
    </citation>
    <scope>NUCLEOTIDE SEQUENCE [LARGE SCALE GENOMIC DNA]</scope>
    <source>
        <strain evidence="4">17573</strain>
    </source>
</reference>
<feature type="signal peptide" evidence="2">
    <location>
        <begin position="1"/>
        <end position="21"/>
    </location>
</feature>
<evidence type="ECO:0000313" key="3">
    <source>
        <dbReference type="Ensembl" id="ENSMMUP00000035597.3"/>
    </source>
</evidence>
<gene>
    <name evidence="3 5" type="primary">TIAM1</name>
</gene>
<keyword evidence="2" id="KW-0732">Signal</keyword>
<evidence type="ECO:0000313" key="5">
    <source>
        <dbReference type="VGNC" id="VGNC:81886"/>
    </source>
</evidence>